<dbReference type="OrthoDB" id="784158at2759"/>
<comment type="similarity">
    <text evidence="2">Belongs to the major facilitator superfamily. Sugar transporter (TC 2.A.1.1) family.</text>
</comment>
<keyword evidence="5 7" id="KW-1133">Transmembrane helix</keyword>
<dbReference type="Pfam" id="PF00083">
    <property type="entry name" value="Sugar_tr"/>
    <property type="match status" value="1"/>
</dbReference>
<gene>
    <name evidence="8" type="ORF">C2845_PM03G07360</name>
</gene>
<keyword evidence="3" id="KW-0813">Transport</keyword>
<dbReference type="InterPro" id="IPR005828">
    <property type="entry name" value="MFS_sugar_transport-like"/>
</dbReference>
<evidence type="ECO:0000256" key="4">
    <source>
        <dbReference type="ARBA" id="ARBA00022692"/>
    </source>
</evidence>
<accession>A0A3L6T6Y5</accession>
<dbReference type="SUPFAM" id="SSF103473">
    <property type="entry name" value="MFS general substrate transporter"/>
    <property type="match status" value="1"/>
</dbReference>
<comment type="caution">
    <text evidence="8">The sequence shown here is derived from an EMBL/GenBank/DDBJ whole genome shotgun (WGS) entry which is preliminary data.</text>
</comment>
<dbReference type="EMBL" id="PQIB02000002">
    <property type="protein sequence ID" value="RLN34041.1"/>
    <property type="molecule type" value="Genomic_DNA"/>
</dbReference>
<evidence type="ECO:0000256" key="6">
    <source>
        <dbReference type="ARBA" id="ARBA00023136"/>
    </source>
</evidence>
<name>A0A3L6T6Y5_PANMI</name>
<dbReference type="PANTHER" id="PTHR23500:SF371">
    <property type="entry name" value="OS07G0206600 PROTEIN"/>
    <property type="match status" value="1"/>
</dbReference>
<proteinExistence type="inferred from homology"/>
<dbReference type="GO" id="GO:0015144">
    <property type="term" value="F:carbohydrate transmembrane transporter activity"/>
    <property type="evidence" value="ECO:0007669"/>
    <property type="project" value="InterPro"/>
</dbReference>
<evidence type="ECO:0000256" key="3">
    <source>
        <dbReference type="ARBA" id="ARBA00022448"/>
    </source>
</evidence>
<dbReference type="STRING" id="4540.A0A3L6T6Y5"/>
<protein>
    <submittedName>
        <fullName evidence="8">Sugar transport protein 8-like</fullName>
    </submittedName>
</protein>
<sequence>MATRAAWPLPRPVLFPMTTPVLRPADALLALAIAVAMLIISRIFLGVGDAVALNAEEQPYRRLLRPESRPPLVIAVAMLVFQQFTGVNAIMFYAPVLFQTMGFDADGSLLSAVVTGGVNVASTFVSIVLVDKVGRRKLLLEACAQMLIAQMAIGGIMSAHVKADSSPSSAWAVAIVVLHYLQDVR</sequence>
<dbReference type="AlphaFoldDB" id="A0A3L6T6Y5"/>
<evidence type="ECO:0000256" key="2">
    <source>
        <dbReference type="ARBA" id="ARBA00010992"/>
    </source>
</evidence>
<reference evidence="9" key="1">
    <citation type="journal article" date="2019" name="Nat. Commun.">
        <title>The genome of broomcorn millet.</title>
        <authorList>
            <person name="Zou C."/>
            <person name="Miki D."/>
            <person name="Li D."/>
            <person name="Tang Q."/>
            <person name="Xiao L."/>
            <person name="Rajput S."/>
            <person name="Deng P."/>
            <person name="Jia W."/>
            <person name="Huang R."/>
            <person name="Zhang M."/>
            <person name="Sun Y."/>
            <person name="Hu J."/>
            <person name="Fu X."/>
            <person name="Schnable P.S."/>
            <person name="Li F."/>
            <person name="Zhang H."/>
            <person name="Feng B."/>
            <person name="Zhu X."/>
            <person name="Liu R."/>
            <person name="Schnable J.C."/>
            <person name="Zhu J.-K."/>
            <person name="Zhang H."/>
        </authorList>
    </citation>
    <scope>NUCLEOTIDE SEQUENCE [LARGE SCALE GENOMIC DNA]</scope>
</reference>
<feature type="transmembrane region" description="Helical" evidence="7">
    <location>
        <begin position="108"/>
        <end position="131"/>
    </location>
</feature>
<dbReference type="PANTHER" id="PTHR23500">
    <property type="entry name" value="SOLUTE CARRIER FAMILY 2, FACILITATED GLUCOSE TRANSPORTER"/>
    <property type="match status" value="1"/>
</dbReference>
<dbReference type="InterPro" id="IPR036259">
    <property type="entry name" value="MFS_trans_sf"/>
</dbReference>
<feature type="transmembrane region" description="Helical" evidence="7">
    <location>
        <begin position="72"/>
        <end position="96"/>
    </location>
</feature>
<organism evidence="8 9">
    <name type="scientific">Panicum miliaceum</name>
    <name type="common">Proso millet</name>
    <name type="synonym">Broomcorn millet</name>
    <dbReference type="NCBI Taxonomy" id="4540"/>
    <lineage>
        <taxon>Eukaryota</taxon>
        <taxon>Viridiplantae</taxon>
        <taxon>Streptophyta</taxon>
        <taxon>Embryophyta</taxon>
        <taxon>Tracheophyta</taxon>
        <taxon>Spermatophyta</taxon>
        <taxon>Magnoliopsida</taxon>
        <taxon>Liliopsida</taxon>
        <taxon>Poales</taxon>
        <taxon>Poaceae</taxon>
        <taxon>PACMAD clade</taxon>
        <taxon>Panicoideae</taxon>
        <taxon>Panicodae</taxon>
        <taxon>Paniceae</taxon>
        <taxon>Panicinae</taxon>
        <taxon>Panicum</taxon>
        <taxon>Panicum sect. Panicum</taxon>
    </lineage>
</organism>
<evidence type="ECO:0000256" key="5">
    <source>
        <dbReference type="ARBA" id="ARBA00022989"/>
    </source>
</evidence>
<evidence type="ECO:0000313" key="8">
    <source>
        <dbReference type="EMBL" id="RLN34041.1"/>
    </source>
</evidence>
<keyword evidence="9" id="KW-1185">Reference proteome</keyword>
<keyword evidence="6 7" id="KW-0472">Membrane</keyword>
<evidence type="ECO:0000256" key="7">
    <source>
        <dbReference type="SAM" id="Phobius"/>
    </source>
</evidence>
<comment type="subcellular location">
    <subcellularLocation>
        <location evidence="1">Membrane</location>
    </subcellularLocation>
</comment>
<dbReference type="InterPro" id="IPR045262">
    <property type="entry name" value="STP/PLT_plant"/>
</dbReference>
<evidence type="ECO:0000313" key="9">
    <source>
        <dbReference type="Proteomes" id="UP000275267"/>
    </source>
</evidence>
<keyword evidence="4 7" id="KW-0812">Transmembrane</keyword>
<dbReference type="GO" id="GO:0016020">
    <property type="term" value="C:membrane"/>
    <property type="evidence" value="ECO:0007669"/>
    <property type="project" value="UniProtKB-SubCell"/>
</dbReference>
<dbReference type="Proteomes" id="UP000275267">
    <property type="component" value="Unassembled WGS sequence"/>
</dbReference>
<feature type="transmembrane region" description="Helical" evidence="7">
    <location>
        <begin position="27"/>
        <end position="51"/>
    </location>
</feature>
<dbReference type="Gene3D" id="1.20.1250.20">
    <property type="entry name" value="MFS general substrate transporter like domains"/>
    <property type="match status" value="1"/>
</dbReference>
<evidence type="ECO:0000256" key="1">
    <source>
        <dbReference type="ARBA" id="ARBA00004370"/>
    </source>
</evidence>